<feature type="transmembrane region" description="Helical" evidence="1">
    <location>
        <begin position="252"/>
        <end position="271"/>
    </location>
</feature>
<feature type="transmembrane region" description="Helical" evidence="1">
    <location>
        <begin position="21"/>
        <end position="40"/>
    </location>
</feature>
<evidence type="ECO:0000313" key="4">
    <source>
        <dbReference type="Proteomes" id="UP001183176"/>
    </source>
</evidence>
<dbReference type="PANTHER" id="PTHR23028">
    <property type="entry name" value="ACETYLTRANSFERASE"/>
    <property type="match status" value="1"/>
</dbReference>
<evidence type="ECO:0000256" key="1">
    <source>
        <dbReference type="SAM" id="Phobius"/>
    </source>
</evidence>
<keyword evidence="1" id="KW-1133">Transmembrane helix</keyword>
<comment type="caution">
    <text evidence="3">The sequence shown here is derived from an EMBL/GenBank/DDBJ whole genome shotgun (WGS) entry which is preliminary data.</text>
</comment>
<dbReference type="GO" id="GO:0016746">
    <property type="term" value="F:acyltransferase activity"/>
    <property type="evidence" value="ECO:0007669"/>
    <property type="project" value="UniProtKB-KW"/>
</dbReference>
<dbReference type="EC" id="2.3.-.-" evidence="3"/>
<dbReference type="Proteomes" id="UP001183176">
    <property type="component" value="Unassembled WGS sequence"/>
</dbReference>
<dbReference type="Pfam" id="PF01757">
    <property type="entry name" value="Acyl_transf_3"/>
    <property type="match status" value="1"/>
</dbReference>
<keyword evidence="4" id="KW-1185">Reference proteome</keyword>
<keyword evidence="1" id="KW-0812">Transmembrane</keyword>
<reference evidence="4" key="1">
    <citation type="submission" date="2023-07" db="EMBL/GenBank/DDBJ databases">
        <title>30 novel species of actinomycetes from the DSMZ collection.</title>
        <authorList>
            <person name="Nouioui I."/>
        </authorList>
    </citation>
    <scope>NUCLEOTIDE SEQUENCE [LARGE SCALE GENOMIC DNA]</scope>
    <source>
        <strain evidence="4">DSM 44399</strain>
    </source>
</reference>
<accession>A0ABU2J8F0</accession>
<feature type="transmembrane region" description="Helical" evidence="1">
    <location>
        <begin position="291"/>
        <end position="309"/>
    </location>
</feature>
<sequence>MTAPTGSTGRFPARSAGRFPALDGVRALAAFGVLATHVGFNSGRSLDDGPLAPFLARLDFGVTLFFLLSGFVIFRPFVTAALGNTVAPATGRFLVRRLVRILPAYWLAVVVTLAVLTQHPPTPRSWLTYPLLLQTYTHGNVDPSLTQLWTLPVELSFYLLLPFAAAWIRRDPTADRSAVVRRTLLLIAGMCGIAVAANIAAHLVPAVGSRSLIWLPANLDWFALGMLLALISACAGRIPADRLPRLFGTGRTVAGATGLCWALAGLVFWFTTLPVAGSRLLVVPSGWEWSIKHYLYGGCAVLLLAPLTLAEPGRAAELLRARPVRYLGEISYGVYLWHLPLLLAFQHWLGFARSTGTSGRFWRSRRAAPPLLPRCPGDSWSGR</sequence>
<proteinExistence type="predicted"/>
<organism evidence="3 4">
    <name type="scientific">Jatrophihabitans lederbergiae</name>
    <dbReference type="NCBI Taxonomy" id="3075547"/>
    <lineage>
        <taxon>Bacteria</taxon>
        <taxon>Bacillati</taxon>
        <taxon>Actinomycetota</taxon>
        <taxon>Actinomycetes</taxon>
        <taxon>Jatrophihabitantales</taxon>
        <taxon>Jatrophihabitantaceae</taxon>
        <taxon>Jatrophihabitans</taxon>
    </lineage>
</organism>
<dbReference type="InterPro" id="IPR002656">
    <property type="entry name" value="Acyl_transf_3_dom"/>
</dbReference>
<gene>
    <name evidence="3" type="ORF">RM423_07565</name>
</gene>
<feature type="transmembrane region" description="Helical" evidence="1">
    <location>
        <begin position="60"/>
        <end position="86"/>
    </location>
</feature>
<name>A0ABU2J8F0_9ACTN</name>
<feature type="transmembrane region" description="Helical" evidence="1">
    <location>
        <begin position="180"/>
        <end position="201"/>
    </location>
</feature>
<keyword evidence="3" id="KW-0808">Transferase</keyword>
<dbReference type="RefSeq" id="WP_311422408.1">
    <property type="nucleotide sequence ID" value="NZ_JAVREH010000007.1"/>
</dbReference>
<dbReference type="EMBL" id="JAVREH010000007">
    <property type="protein sequence ID" value="MDT0261251.1"/>
    <property type="molecule type" value="Genomic_DNA"/>
</dbReference>
<feature type="domain" description="Acyltransferase 3" evidence="2">
    <location>
        <begin position="20"/>
        <end position="352"/>
    </location>
</feature>
<dbReference type="PANTHER" id="PTHR23028:SF53">
    <property type="entry name" value="ACYL_TRANSF_3 DOMAIN-CONTAINING PROTEIN"/>
    <property type="match status" value="1"/>
</dbReference>
<evidence type="ECO:0000259" key="2">
    <source>
        <dbReference type="Pfam" id="PF01757"/>
    </source>
</evidence>
<feature type="transmembrane region" description="Helical" evidence="1">
    <location>
        <begin position="98"/>
        <end position="117"/>
    </location>
</feature>
<protein>
    <submittedName>
        <fullName evidence="3">Acyltransferase</fullName>
        <ecNumber evidence="3">2.3.-.-</ecNumber>
    </submittedName>
</protein>
<evidence type="ECO:0000313" key="3">
    <source>
        <dbReference type="EMBL" id="MDT0261251.1"/>
    </source>
</evidence>
<feature type="transmembrane region" description="Helical" evidence="1">
    <location>
        <begin position="330"/>
        <end position="349"/>
    </location>
</feature>
<keyword evidence="1" id="KW-0472">Membrane</keyword>
<dbReference type="InterPro" id="IPR050879">
    <property type="entry name" value="Acyltransferase_3"/>
</dbReference>
<feature type="transmembrane region" description="Helical" evidence="1">
    <location>
        <begin position="221"/>
        <end position="240"/>
    </location>
</feature>
<feature type="transmembrane region" description="Helical" evidence="1">
    <location>
        <begin position="148"/>
        <end position="168"/>
    </location>
</feature>
<keyword evidence="3" id="KW-0012">Acyltransferase</keyword>